<evidence type="ECO:0000259" key="11">
    <source>
        <dbReference type="PROSITE" id="PS52004"/>
    </source>
</evidence>
<dbReference type="InterPro" id="IPR036291">
    <property type="entry name" value="NAD(P)-bd_dom_sf"/>
</dbReference>
<dbReference type="InterPro" id="IPR029063">
    <property type="entry name" value="SAM-dependent_MTases_sf"/>
</dbReference>
<dbReference type="Pfam" id="PF00698">
    <property type="entry name" value="Acyl_transf_1"/>
    <property type="match status" value="1"/>
</dbReference>
<dbReference type="InterPro" id="IPR020841">
    <property type="entry name" value="PKS_Beta-ketoAc_synthase_dom"/>
</dbReference>
<dbReference type="PROSITE" id="PS00606">
    <property type="entry name" value="KS3_1"/>
    <property type="match status" value="1"/>
</dbReference>
<dbReference type="InterPro" id="IPR013154">
    <property type="entry name" value="ADH-like_N"/>
</dbReference>
<evidence type="ECO:0000313" key="13">
    <source>
        <dbReference type="EMBL" id="KAK5996188.1"/>
    </source>
</evidence>
<evidence type="ECO:0000313" key="14">
    <source>
        <dbReference type="Proteomes" id="UP001338125"/>
    </source>
</evidence>
<dbReference type="SUPFAM" id="SSF53901">
    <property type="entry name" value="Thiolase-like"/>
    <property type="match status" value="1"/>
</dbReference>
<dbReference type="Gene3D" id="1.10.1200.10">
    <property type="entry name" value="ACP-like"/>
    <property type="match status" value="1"/>
</dbReference>
<dbReference type="PANTHER" id="PTHR43775:SF49">
    <property type="entry name" value="SYNTHASE, PUTATIVE (JCVI)-RELATED"/>
    <property type="match status" value="1"/>
</dbReference>
<dbReference type="Gene3D" id="3.40.50.720">
    <property type="entry name" value="NAD(P)-binding Rossmann-like Domain"/>
    <property type="match status" value="1"/>
</dbReference>
<keyword evidence="5" id="KW-0521">NADP</keyword>
<gene>
    <name evidence="13" type="ORF">PT974_04616</name>
</gene>
<keyword evidence="1" id="KW-0596">Phosphopantetheine</keyword>
<feature type="region of interest" description="N-terminal hotdog fold" evidence="9">
    <location>
        <begin position="918"/>
        <end position="1044"/>
    </location>
</feature>
<dbReference type="SUPFAM" id="SSF53335">
    <property type="entry name" value="S-adenosyl-L-methionine-dependent methyltransferases"/>
    <property type="match status" value="1"/>
</dbReference>
<dbReference type="SUPFAM" id="SSF55048">
    <property type="entry name" value="Probable ACP-binding domain of malonyl-CoA ACP transacylase"/>
    <property type="match status" value="1"/>
</dbReference>
<feature type="domain" description="Ketosynthase family 3 (KS3)" evidence="11">
    <location>
        <begin position="1"/>
        <end position="410"/>
    </location>
</feature>
<dbReference type="InterPro" id="IPR016035">
    <property type="entry name" value="Acyl_Trfase/lysoPLipase"/>
</dbReference>
<evidence type="ECO:0000259" key="12">
    <source>
        <dbReference type="PROSITE" id="PS52019"/>
    </source>
</evidence>
<evidence type="ECO:0000256" key="8">
    <source>
        <dbReference type="ARBA" id="ARBA00023315"/>
    </source>
</evidence>
<dbReference type="InterPro" id="IPR013217">
    <property type="entry name" value="Methyltransf_12"/>
</dbReference>
<keyword evidence="14" id="KW-1185">Reference proteome</keyword>
<dbReference type="InterPro" id="IPR009081">
    <property type="entry name" value="PP-bd_ACP"/>
</dbReference>
<dbReference type="Pfam" id="PF00550">
    <property type="entry name" value="PP-binding"/>
    <property type="match status" value="1"/>
</dbReference>
<dbReference type="PROSITE" id="PS00012">
    <property type="entry name" value="PHOSPHOPANTETHEINE"/>
    <property type="match status" value="1"/>
</dbReference>
<dbReference type="InterPro" id="IPR057326">
    <property type="entry name" value="KR_dom"/>
</dbReference>
<dbReference type="InterPro" id="IPR049900">
    <property type="entry name" value="PKS_mFAS_DH"/>
</dbReference>
<dbReference type="Pfam" id="PF08659">
    <property type="entry name" value="KR"/>
    <property type="match status" value="1"/>
</dbReference>
<dbReference type="Gene3D" id="3.40.47.10">
    <property type="match status" value="1"/>
</dbReference>
<dbReference type="InterPro" id="IPR014030">
    <property type="entry name" value="Ketoacyl_synth_N"/>
</dbReference>
<dbReference type="SUPFAM" id="SSF47336">
    <property type="entry name" value="ACP-like"/>
    <property type="match status" value="1"/>
</dbReference>
<feature type="region of interest" description="C-terminal hotdog fold" evidence="9">
    <location>
        <begin position="1055"/>
        <end position="1200"/>
    </location>
</feature>
<comment type="caution">
    <text evidence="13">The sequence shown here is derived from an EMBL/GenBank/DDBJ whole genome shotgun (WGS) entry which is preliminary data.</text>
</comment>
<dbReference type="CDD" id="cd02440">
    <property type="entry name" value="AdoMet_MTases"/>
    <property type="match status" value="1"/>
</dbReference>
<dbReference type="EMBL" id="JAVFKD010000004">
    <property type="protein sequence ID" value="KAK5996188.1"/>
    <property type="molecule type" value="Genomic_DNA"/>
</dbReference>
<dbReference type="SUPFAM" id="SSF52151">
    <property type="entry name" value="FabD/lysophospholipase-like"/>
    <property type="match status" value="1"/>
</dbReference>
<keyword evidence="4" id="KW-0808">Transferase</keyword>
<dbReference type="InterPro" id="IPR020807">
    <property type="entry name" value="PKS_DH"/>
</dbReference>
<dbReference type="InterPro" id="IPR016039">
    <property type="entry name" value="Thiolase-like"/>
</dbReference>
<organism evidence="13 14">
    <name type="scientific">Cladobotryum mycophilum</name>
    <dbReference type="NCBI Taxonomy" id="491253"/>
    <lineage>
        <taxon>Eukaryota</taxon>
        <taxon>Fungi</taxon>
        <taxon>Dikarya</taxon>
        <taxon>Ascomycota</taxon>
        <taxon>Pezizomycotina</taxon>
        <taxon>Sordariomycetes</taxon>
        <taxon>Hypocreomycetidae</taxon>
        <taxon>Hypocreales</taxon>
        <taxon>Hypocreaceae</taxon>
        <taxon>Cladobotryum</taxon>
    </lineage>
</organism>
<dbReference type="Gene3D" id="3.30.70.3290">
    <property type="match status" value="1"/>
</dbReference>
<dbReference type="SMART" id="SM00826">
    <property type="entry name" value="PKS_DH"/>
    <property type="match status" value="1"/>
</dbReference>
<dbReference type="Gene3D" id="3.90.180.10">
    <property type="entry name" value="Medium-chain alcohol dehydrogenases, catalytic domain"/>
    <property type="match status" value="1"/>
</dbReference>
<dbReference type="Pfam" id="PF22621">
    <property type="entry name" value="CurL-like_PKS_C"/>
    <property type="match status" value="1"/>
</dbReference>
<dbReference type="SMART" id="SM00822">
    <property type="entry name" value="PKS_KR"/>
    <property type="match status" value="1"/>
</dbReference>
<dbReference type="SMART" id="SM00827">
    <property type="entry name" value="PKS_AT"/>
    <property type="match status" value="1"/>
</dbReference>
<dbReference type="InterPro" id="IPR020806">
    <property type="entry name" value="PKS_PP-bd"/>
</dbReference>
<proteinExistence type="predicted"/>
<keyword evidence="8" id="KW-0012">Acyltransferase</keyword>
<dbReference type="Pfam" id="PF00109">
    <property type="entry name" value="ketoacyl-synt"/>
    <property type="match status" value="1"/>
</dbReference>
<reference evidence="13 14" key="1">
    <citation type="submission" date="2024-01" db="EMBL/GenBank/DDBJ databases">
        <title>Complete genome of Cladobotryum mycophilum ATHUM6906.</title>
        <authorList>
            <person name="Christinaki A.C."/>
            <person name="Myridakis A.I."/>
            <person name="Kouvelis V.N."/>
        </authorList>
    </citation>
    <scope>NUCLEOTIDE SEQUENCE [LARGE SCALE GENOMIC DNA]</scope>
    <source>
        <strain evidence="13 14">ATHUM6906</strain>
    </source>
</reference>
<dbReference type="InterPro" id="IPR006162">
    <property type="entry name" value="Ppantetheine_attach_site"/>
</dbReference>
<evidence type="ECO:0000256" key="4">
    <source>
        <dbReference type="ARBA" id="ARBA00022679"/>
    </source>
</evidence>
<evidence type="ECO:0000259" key="10">
    <source>
        <dbReference type="PROSITE" id="PS50075"/>
    </source>
</evidence>
<dbReference type="Pfam" id="PF14765">
    <property type="entry name" value="PS-DH"/>
    <property type="match status" value="1"/>
</dbReference>
<dbReference type="InterPro" id="IPR020843">
    <property type="entry name" value="ER"/>
</dbReference>
<feature type="active site" description="Proton acceptor; for dehydratase activity" evidence="9">
    <location>
        <position position="949"/>
    </location>
</feature>
<dbReference type="PROSITE" id="PS52019">
    <property type="entry name" value="PKS_MFAS_DH"/>
    <property type="match status" value="1"/>
</dbReference>
<dbReference type="InterPro" id="IPR049552">
    <property type="entry name" value="PKS_DH_N"/>
</dbReference>
<evidence type="ECO:0000256" key="1">
    <source>
        <dbReference type="ARBA" id="ARBA00022450"/>
    </source>
</evidence>
<dbReference type="InterPro" id="IPR001227">
    <property type="entry name" value="Ac_transferase_dom_sf"/>
</dbReference>
<dbReference type="InterPro" id="IPR016036">
    <property type="entry name" value="Malonyl_transacylase_ACP-bd"/>
</dbReference>
<dbReference type="Pfam" id="PF02801">
    <property type="entry name" value="Ketoacyl-synt_C"/>
    <property type="match status" value="1"/>
</dbReference>
<keyword evidence="3" id="KW-0489">Methyltransferase</keyword>
<protein>
    <submittedName>
        <fullName evidence="13">Highly reducing polyketide synthase lcsB</fullName>
    </submittedName>
</protein>
<evidence type="ECO:0000256" key="6">
    <source>
        <dbReference type="ARBA" id="ARBA00023002"/>
    </source>
</evidence>
<dbReference type="PANTHER" id="PTHR43775">
    <property type="entry name" value="FATTY ACID SYNTHASE"/>
    <property type="match status" value="1"/>
</dbReference>
<dbReference type="CDD" id="cd00833">
    <property type="entry name" value="PKS"/>
    <property type="match status" value="1"/>
</dbReference>
<evidence type="ECO:0000256" key="2">
    <source>
        <dbReference type="ARBA" id="ARBA00022553"/>
    </source>
</evidence>
<dbReference type="Pfam" id="PF08242">
    <property type="entry name" value="Methyltransf_12"/>
    <property type="match status" value="1"/>
</dbReference>
<evidence type="ECO:0000256" key="9">
    <source>
        <dbReference type="PROSITE-ProRule" id="PRU01363"/>
    </source>
</evidence>
<sequence>MRLPGNVGSGEELWNMLIEKRSGMCDVPSDRYNITGFHDQNGTPGTWKMNKGYFLKDVDIRQFDTSFFSMSKADLENLDPQQRQLLEVVYECMDDAGTKSWRGSKIGCYVGVFSDDWRDINSKEIQPRGTSRLLGYDDLAISNRISYEFDLHGPSMTIKTGCSSSLVGLDLACDAIRKGDCTGALVCGSSLIFSPTMTLALSDQGVLSPSGICKTFDAAADGYGRGEAINAVYIKTLSQALHDGDSIRAVIRATSVNCDGRTQGIATPSPEAQEALIRRTYQLAGIRDLSETAIVECHGTGTQVGDPRETLAVGKCFGDKGVIITSVKPNVGHSEGAAGLTSLIKAILAIEHRQVPPNIYFNTPNPNIPFKQYNLQVPLEVQEWPQGRAERVSVNSFGVGGVNSHAIVESLGQYRKCYPDFDQGVAHFNGAKANGNGISVQHDHQGHSSDFIKNGGAHETNGVDCAEASAQSQLLLLSSNSEASLAKTIEAYNEYVMNPTADLKDVAFTLANRRDHMSHRAYAIARAGTPLEASASYSVKSSPTIGWVFTGQGAQWPEMGSELIDCNAVFRKTIKNLDGFLAGLPQPPLWNIEDELRKARGESRVEKAEFGHPLCVAVQIGLVDLLRSWNIQPDFVVGHSSGEISAAYASGALTAEGAMAAAFFRGVTSKGGSSEKRGSMAAIGLGPHEVAPYMEPGVVIACENSQSSVTVSGGSEQVRLVIQNVKEQRPGVLARMLRVEKAFHSHHMLEYGPSYEQALQPYVHSSTPVTSFFSSVTGNKISEKKALGPDYWRQNMENPVLFNRALRSALEGQNDRVLLIEIGPHPALKGPVAQILRDLRRTNDLQLATLHREKDAETSLFHLGGSLFQQDLLRSHSSLCPPGKNVHTLPRHSWKVDTSRLIESRVSKEWRFRNDIPHELLGSRVTEISGELCWRNRLLLQDVPWLLGHEVGGQTLFPGTGYLTMIGEALRQLHRTSSFTLKNVTFKAGLVLEHDKYAELVTILTSPPVESDESLSYTFTISSFDGNRWIKHCFGEAMASVDKSISLDAPQPASLPRKVDADYWYNIIKGVGGNYTGLFRGIRDISVSPNKGLSVVTVPMVEANGNQKYAIHPASLDQCVHCFTVAAYRGLGRNFHNFTVPTFVEEVVISPASNDMTVTVAMRSSGPVSSVCDITAQDEGRVVFSMKGLKTIPINDSSEESNARLVSQIEWRPHADFAKLSELIHHHNDYQKDWETIEELVLLCCFDHLETIKLRNDAPPHYHEFFGWMKDRIDHYMSGFNCFVATDLKLWNLNREQRLARIQQIITLVSTTRLAVAVATIQRVFESAESIFAGDANALNELMTGGILADFYMTVQTLECDQLIRALAHTNPKLRVLEIGAGTGATTVKVLEALISPHGERMYDSYTFTDISAGFFAPAKERFAEFEGIEYASLDITRDPMEQGFNAKGYDLIIAANVVHATPSIQTSLRHVRRLLSPGGKLFLLEIYPETKFINYIMGFLSGWWLGAEDDRADQPIVSPGRWREELMCAGFKEPDIITDDIAPNQLSVGIVASLDVKPDTPSSVTILCYSPEGPYYDAIKTSLESQHTTVETCIFGQPLPSSDIISLLDLQTPVLHELSEESFKILINYVMNFDSRLIWAMPSCQVACDSPSPAMTLGFARTARNELSIKLYTVEIDSDTKLTAAANGLHDILLHARTTELNAQPIDPDWEYAIIDGQIHVPRVHWKTFSAAFSETHRQEERRLKKQLTLEKPGFLRTMGWSEMELQPLQDDQVLIQTKAVGLNFRDVLIALGVLDYNPQDIGLEGCGVVTAIGAGVEDTRIGDRVMYLAPQCFATEITLKESLCVRIHDSMTFEEGAGAPCVYATAVIALIDKANLQQGQTVLIHSACGGVGLAAIQIAQMLEAEVYCTVGNEEKVRYLMDNHNIPLSHIFNSRDSSFLRDVMNATDQKGVDVVLNSLSGDLLHASWKCVSEYGMMIEIGKRDFRRRTKLSLEAFEQNRAFVGLDILPMSRQQPQKVIRILQRCVDWMKTGKLKPGKIAKAWEANEIQDAFRSMQSGRHIGKVVIQMPDDASNLESLKASPLPTIRSDRSYLLVGGLGGLGRTVATWMVEHGARHIIFMSRSAAINAETNDYVEELSSQGCHVQLIQGSVSEISDVERVVRSAAMPIAGVINLTLVLRDAGIGGMSFDDWQQAVAPKVQGTWNLHHAIKDKLDFFILCSSYSAVVGQWGQSNYAAANTFLDAFAQYRHRQGLAASVIDIGVMGDVGVVARNRNALDRFQNSGIFLLKERDLLNAVNLAMQRSAPIPPTQHGAWTSANQIILGLATTVPLSSPQNRVAWKSDIRMSIYHNLSAGTQMSTNATGNAANQDLARGLMNAVASQPEILTEEGTTTIISKALASALCGFLIRDEDDIDVKASAESIGVDSLVAMELRNWVRQNFGVEITVMAIVRSEALLKLGNHIRLKLMERFPLSS</sequence>
<keyword evidence="6" id="KW-0560">Oxidoreductase</keyword>
<dbReference type="SMART" id="SM00823">
    <property type="entry name" value="PKS_PP"/>
    <property type="match status" value="1"/>
</dbReference>
<dbReference type="InterPro" id="IPR014043">
    <property type="entry name" value="Acyl_transferase_dom"/>
</dbReference>
<keyword evidence="7" id="KW-0511">Multifunctional enzyme</keyword>
<dbReference type="InterPro" id="IPR049551">
    <property type="entry name" value="PKS_DH_C"/>
</dbReference>
<dbReference type="Gene3D" id="3.10.129.110">
    <property type="entry name" value="Polyketide synthase dehydratase"/>
    <property type="match status" value="1"/>
</dbReference>
<dbReference type="InterPro" id="IPR014031">
    <property type="entry name" value="Ketoacyl_synth_C"/>
</dbReference>
<accession>A0ABR0SVK5</accession>
<dbReference type="Pfam" id="PF08240">
    <property type="entry name" value="ADH_N"/>
    <property type="match status" value="1"/>
</dbReference>
<evidence type="ECO:0000256" key="7">
    <source>
        <dbReference type="ARBA" id="ARBA00023268"/>
    </source>
</evidence>
<feature type="active site" description="Proton donor; for dehydratase activity" evidence="9">
    <location>
        <position position="1117"/>
    </location>
</feature>
<keyword evidence="2" id="KW-0597">Phosphoprotein</keyword>
<dbReference type="Pfam" id="PF16197">
    <property type="entry name" value="KAsynt_C_assoc"/>
    <property type="match status" value="1"/>
</dbReference>
<dbReference type="SUPFAM" id="SSF50129">
    <property type="entry name" value="GroES-like"/>
    <property type="match status" value="1"/>
</dbReference>
<feature type="domain" description="Carrier" evidence="10">
    <location>
        <begin position="2390"/>
        <end position="2467"/>
    </location>
</feature>
<dbReference type="InterPro" id="IPR011032">
    <property type="entry name" value="GroES-like_sf"/>
</dbReference>
<dbReference type="CDD" id="cd05195">
    <property type="entry name" value="enoyl_red"/>
    <property type="match status" value="1"/>
</dbReference>
<dbReference type="SMART" id="SM00825">
    <property type="entry name" value="PKS_KS"/>
    <property type="match status" value="1"/>
</dbReference>
<evidence type="ECO:0000256" key="3">
    <source>
        <dbReference type="ARBA" id="ARBA00022603"/>
    </source>
</evidence>
<dbReference type="Pfam" id="PF21089">
    <property type="entry name" value="PKS_DH_N"/>
    <property type="match status" value="1"/>
</dbReference>
<dbReference type="InterPro" id="IPR018201">
    <property type="entry name" value="Ketoacyl_synth_AS"/>
</dbReference>
<dbReference type="InterPro" id="IPR013968">
    <property type="entry name" value="PKS_KR"/>
</dbReference>
<dbReference type="SMART" id="SM00829">
    <property type="entry name" value="PKS_ER"/>
    <property type="match status" value="1"/>
</dbReference>
<dbReference type="Gene3D" id="3.40.50.150">
    <property type="entry name" value="Vaccinia Virus protein VP39"/>
    <property type="match status" value="1"/>
</dbReference>
<evidence type="ECO:0000256" key="5">
    <source>
        <dbReference type="ARBA" id="ARBA00022857"/>
    </source>
</evidence>
<dbReference type="InterPro" id="IPR032821">
    <property type="entry name" value="PKS_assoc"/>
</dbReference>
<dbReference type="PROSITE" id="PS50075">
    <property type="entry name" value="CARRIER"/>
    <property type="match status" value="1"/>
</dbReference>
<dbReference type="Pfam" id="PF13602">
    <property type="entry name" value="ADH_zinc_N_2"/>
    <property type="match status" value="1"/>
</dbReference>
<dbReference type="InterPro" id="IPR042104">
    <property type="entry name" value="PKS_dehydratase_sf"/>
</dbReference>
<dbReference type="Gene3D" id="3.40.366.10">
    <property type="entry name" value="Malonyl-Coenzyme A Acyl Carrier Protein, domain 2"/>
    <property type="match status" value="1"/>
</dbReference>
<name>A0ABR0SVK5_9HYPO</name>
<feature type="domain" description="PKS/mFAS DH" evidence="12">
    <location>
        <begin position="918"/>
        <end position="1200"/>
    </location>
</feature>
<dbReference type="SUPFAM" id="SSF51735">
    <property type="entry name" value="NAD(P)-binding Rossmann-fold domains"/>
    <property type="match status" value="2"/>
</dbReference>
<dbReference type="PROSITE" id="PS52004">
    <property type="entry name" value="KS3_2"/>
    <property type="match status" value="1"/>
</dbReference>
<dbReference type="InterPro" id="IPR050091">
    <property type="entry name" value="PKS_NRPS_Biosynth_Enz"/>
</dbReference>
<dbReference type="InterPro" id="IPR036736">
    <property type="entry name" value="ACP-like_sf"/>
</dbReference>
<dbReference type="Proteomes" id="UP001338125">
    <property type="component" value="Unassembled WGS sequence"/>
</dbReference>